<dbReference type="Proteomes" id="UP000316476">
    <property type="component" value="Unassembled WGS sequence"/>
</dbReference>
<dbReference type="GO" id="GO:0061599">
    <property type="term" value="F:molybdopterin molybdotransferase activity"/>
    <property type="evidence" value="ECO:0007669"/>
    <property type="project" value="UniProtKB-EC"/>
</dbReference>
<dbReference type="SUPFAM" id="SSF53448">
    <property type="entry name" value="Nucleotide-diphospho-sugar transferases"/>
    <property type="match status" value="1"/>
</dbReference>
<comment type="catalytic activity">
    <reaction evidence="6">
        <text>Mo-molybdopterin + GTP + H(+) = Mo-molybdopterin guanine dinucleotide + diphosphate</text>
        <dbReference type="Rhea" id="RHEA:34243"/>
        <dbReference type="ChEBI" id="CHEBI:15378"/>
        <dbReference type="ChEBI" id="CHEBI:33019"/>
        <dbReference type="ChEBI" id="CHEBI:37565"/>
        <dbReference type="ChEBI" id="CHEBI:71302"/>
        <dbReference type="ChEBI" id="CHEBI:71310"/>
        <dbReference type="EC" id="2.7.7.77"/>
    </reaction>
</comment>
<dbReference type="GO" id="GO:0046872">
    <property type="term" value="F:metal ion binding"/>
    <property type="evidence" value="ECO:0007669"/>
    <property type="project" value="UniProtKB-KW"/>
</dbReference>
<protein>
    <recommendedName>
        <fullName evidence="6">Probable molybdenum cofactor guanylyltransferase</fullName>
        <shortName evidence="6">MoCo guanylyltransferase</shortName>
        <ecNumber evidence="6">2.7.7.77</ecNumber>
    </recommendedName>
    <alternativeName>
        <fullName evidence="6">GTP:molybdopterin guanylyltransferase</fullName>
    </alternativeName>
    <alternativeName>
        <fullName evidence="6">Mo-MPT guanylyltransferase</fullName>
    </alternativeName>
    <alternativeName>
        <fullName evidence="6">Molybdopterin guanylyltransferase</fullName>
    </alternativeName>
    <alternativeName>
        <fullName evidence="6">Molybdopterin-guanine dinucleotide synthase</fullName>
        <shortName evidence="6">MGD synthase</shortName>
    </alternativeName>
</protein>
<dbReference type="HAMAP" id="MF_00316">
    <property type="entry name" value="MobA"/>
    <property type="match status" value="1"/>
</dbReference>
<comment type="similarity">
    <text evidence="2">Belongs to the MoeA family.</text>
</comment>
<evidence type="ECO:0000256" key="5">
    <source>
        <dbReference type="ARBA" id="ARBA00047317"/>
    </source>
</evidence>
<dbReference type="InterPro" id="IPR036135">
    <property type="entry name" value="MoeA_linker/N_sf"/>
</dbReference>
<comment type="caution">
    <text evidence="8">The sequence shown here is derived from an EMBL/GenBank/DDBJ whole genome shotgun (WGS) entry which is preliminary data.</text>
</comment>
<accession>A0A5C6FLQ5</accession>
<dbReference type="InterPro" id="IPR025877">
    <property type="entry name" value="MobA-like_NTP_Trfase"/>
</dbReference>
<evidence type="ECO:0000313" key="8">
    <source>
        <dbReference type="EMBL" id="TWU60962.1"/>
    </source>
</evidence>
<dbReference type="Gene3D" id="2.170.190.11">
    <property type="entry name" value="Molybdopterin biosynthesis moea protein, domain 3"/>
    <property type="match status" value="1"/>
</dbReference>
<dbReference type="EC" id="2.7.7.77" evidence="6"/>
<organism evidence="8 9">
    <name type="scientific">Crateriforma conspicua</name>
    <dbReference type="NCBI Taxonomy" id="2527996"/>
    <lineage>
        <taxon>Bacteria</taxon>
        <taxon>Pseudomonadati</taxon>
        <taxon>Planctomycetota</taxon>
        <taxon>Planctomycetia</taxon>
        <taxon>Planctomycetales</taxon>
        <taxon>Planctomycetaceae</taxon>
        <taxon>Crateriforma</taxon>
    </lineage>
</organism>
<dbReference type="CDD" id="cd02503">
    <property type="entry name" value="MobA"/>
    <property type="match status" value="1"/>
</dbReference>
<comment type="domain">
    <text evidence="6">The N-terminal domain determines nucleotide recognition and specific binding, while the C-terminal domain determines the specific binding to the target protein.</text>
</comment>
<dbReference type="InterPro" id="IPR036688">
    <property type="entry name" value="MoeA_C_domain_IV_sf"/>
</dbReference>
<dbReference type="InterPro" id="IPR001453">
    <property type="entry name" value="MoaB/Mog_dom"/>
</dbReference>
<dbReference type="InterPro" id="IPR005110">
    <property type="entry name" value="MoeA_linker/N"/>
</dbReference>
<dbReference type="AlphaFoldDB" id="A0A5C6FLQ5"/>
<dbReference type="InterPro" id="IPR029044">
    <property type="entry name" value="Nucleotide-diphossugar_trans"/>
</dbReference>
<feature type="binding site" evidence="6">
    <location>
        <position position="111"/>
    </location>
    <ligand>
        <name>Mg(2+)</name>
        <dbReference type="ChEBI" id="CHEBI:18420"/>
    </ligand>
</feature>
<dbReference type="InterPro" id="IPR013482">
    <property type="entry name" value="Molybde_CF_guanTrfase"/>
</dbReference>
<comment type="cofactor">
    <cofactor evidence="6">
        <name>Mg(2+)</name>
        <dbReference type="ChEBI" id="CHEBI:18420"/>
    </cofactor>
</comment>
<comment type="caution">
    <text evidence="6">Lacks conserved residue(s) required for the propagation of feature annotation.</text>
</comment>
<feature type="domain" description="MoaB/Mog" evidence="7">
    <location>
        <begin position="390"/>
        <end position="531"/>
    </location>
</feature>
<feature type="binding site" evidence="6">
    <location>
        <begin position="24"/>
        <end position="26"/>
    </location>
    <ligand>
        <name>GTP</name>
        <dbReference type="ChEBI" id="CHEBI:37565"/>
    </ligand>
</feature>
<evidence type="ECO:0000256" key="2">
    <source>
        <dbReference type="ARBA" id="ARBA00010763"/>
    </source>
</evidence>
<dbReference type="PANTHER" id="PTHR10192:SF5">
    <property type="entry name" value="GEPHYRIN"/>
    <property type="match status" value="1"/>
</dbReference>
<evidence type="ECO:0000256" key="4">
    <source>
        <dbReference type="ARBA" id="ARBA00023150"/>
    </source>
</evidence>
<evidence type="ECO:0000256" key="3">
    <source>
        <dbReference type="ARBA" id="ARBA00023134"/>
    </source>
</evidence>
<evidence type="ECO:0000256" key="1">
    <source>
        <dbReference type="ARBA" id="ARBA00002901"/>
    </source>
</evidence>
<dbReference type="CDD" id="cd00887">
    <property type="entry name" value="MoeA"/>
    <property type="match status" value="1"/>
</dbReference>
<comment type="function">
    <text evidence="6">Transfers a GMP moiety from GTP to Mo-molybdopterin (Mo-MPT) cofactor (Moco or molybdenum cofactor) to form Mo-molybdopterin guanine dinucleotide (Mo-MGD) cofactor.</text>
</comment>
<comment type="similarity">
    <text evidence="6">Belongs to the MobA family.</text>
</comment>
<gene>
    <name evidence="8" type="primary">moeA</name>
    <name evidence="6" type="synonym">mobA</name>
    <name evidence="8" type="ORF">V7x_52730</name>
</gene>
<proteinExistence type="inferred from homology"/>
<evidence type="ECO:0000256" key="6">
    <source>
        <dbReference type="HAMAP-Rule" id="MF_00316"/>
    </source>
</evidence>
<keyword evidence="6" id="KW-0547">Nucleotide-binding</keyword>
<keyword evidence="4 6" id="KW-0501">Molybdenum cofactor biosynthesis</keyword>
<feature type="binding site" evidence="6">
    <location>
        <position position="79"/>
    </location>
    <ligand>
        <name>GTP</name>
        <dbReference type="ChEBI" id="CHEBI:37565"/>
    </ligand>
</feature>
<dbReference type="PANTHER" id="PTHR10192">
    <property type="entry name" value="MOLYBDOPTERIN BIOSYNTHESIS PROTEIN"/>
    <property type="match status" value="1"/>
</dbReference>
<evidence type="ECO:0000259" key="7">
    <source>
        <dbReference type="SMART" id="SM00852"/>
    </source>
</evidence>
<dbReference type="Pfam" id="PF12804">
    <property type="entry name" value="NTP_transf_3"/>
    <property type="match status" value="1"/>
</dbReference>
<dbReference type="GO" id="GO:0006777">
    <property type="term" value="P:Mo-molybdopterin cofactor biosynthetic process"/>
    <property type="evidence" value="ECO:0007669"/>
    <property type="project" value="UniProtKB-KW"/>
</dbReference>
<comment type="subcellular location">
    <subcellularLocation>
        <location evidence="6">Cytoplasm</location>
    </subcellularLocation>
</comment>
<sequence>MAATDSCSQARDSDELFPVVGAVLCGGRSSRLGTDKFALRHPSGPTLLQHACRRLAALTSSVAVVGGGDADPDFLALPDAADDQGPVAGIVAALRWAKSQNAAGCLVTPVDMPGLMVADLAALLGLWKRNASQPACLVHADDERVQPLVCVYPIAVLDQLQALLHTPHRSLSRWLKRRPFDSLVLPADRMVNINRPQDWQAFLQSFRSSMNANLRFQTPGQAIDAVADRLLVVSVDQTVDDVCGRVLASDVTADRDSPAADVSAMDGYALREEDRKQGVALEISGHAMPGSPPPRIAPGCVVKIFTGAVVPDEADLVIRREDVIESEHSIVLADAAMACPAGANIRRAGENVPCGGPVLSRGQLIRSPQRAALENVGVDRPPVYRRVRVTVITTGDELVNASQAPLKPWQIRNSNQAALVAALRPHRWIDLANPLHAIDDPETLRQTVDHAIQDSDAVLLTGGVSAGDHDYVPAIVRQLGADVVFHKLPIRPGKPILAAVSEQGKLIVGLPGNPVSATMGCRRFVQPWLSKMAGIADWTPSPPSVHLQSPGTKTLPLHWMRGVRLIAPGLAVPVVGRGSGDLVALGQTDGFVELPPDASGEGPWPFFGWA</sequence>
<dbReference type="GO" id="GO:0005525">
    <property type="term" value="F:GTP binding"/>
    <property type="evidence" value="ECO:0007669"/>
    <property type="project" value="UniProtKB-UniRule"/>
</dbReference>
<dbReference type="EMBL" id="SJPZ01000003">
    <property type="protein sequence ID" value="TWU60962.1"/>
    <property type="molecule type" value="Genomic_DNA"/>
</dbReference>
<dbReference type="SUPFAM" id="SSF53218">
    <property type="entry name" value="Molybdenum cofactor biosynthesis proteins"/>
    <property type="match status" value="1"/>
</dbReference>
<comment type="catalytic activity">
    <reaction evidence="5">
        <text>adenylyl-molybdopterin + molybdate = Mo-molybdopterin + AMP + H(+)</text>
        <dbReference type="Rhea" id="RHEA:35047"/>
        <dbReference type="ChEBI" id="CHEBI:15378"/>
        <dbReference type="ChEBI" id="CHEBI:36264"/>
        <dbReference type="ChEBI" id="CHEBI:62727"/>
        <dbReference type="ChEBI" id="CHEBI:71302"/>
        <dbReference type="ChEBI" id="CHEBI:456215"/>
        <dbReference type="EC" id="2.10.1.1"/>
    </reaction>
</comment>
<evidence type="ECO:0000313" key="9">
    <source>
        <dbReference type="Proteomes" id="UP000316476"/>
    </source>
</evidence>
<dbReference type="Pfam" id="PF00994">
    <property type="entry name" value="MoCF_biosynth"/>
    <property type="match status" value="1"/>
</dbReference>
<keyword evidence="6" id="KW-0963">Cytoplasm</keyword>
<dbReference type="InterPro" id="IPR036425">
    <property type="entry name" value="MoaB/Mog-like_dom_sf"/>
</dbReference>
<keyword evidence="6" id="KW-0479">Metal-binding</keyword>
<dbReference type="Pfam" id="PF03453">
    <property type="entry name" value="MoeA_N"/>
    <property type="match status" value="1"/>
</dbReference>
<keyword evidence="6 8" id="KW-0808">Transferase</keyword>
<feature type="binding site" evidence="6">
    <location>
        <position position="111"/>
    </location>
    <ligand>
        <name>GTP</name>
        <dbReference type="ChEBI" id="CHEBI:37565"/>
    </ligand>
</feature>
<comment type="function">
    <text evidence="1">Catalyzes the insertion of molybdate into adenylated molybdopterin with the concomitant release of AMP.</text>
</comment>
<keyword evidence="3 6" id="KW-0342">GTP-binding</keyword>
<dbReference type="Gene3D" id="3.40.980.10">
    <property type="entry name" value="MoaB/Mog-like domain"/>
    <property type="match status" value="1"/>
</dbReference>
<dbReference type="GO" id="GO:0061603">
    <property type="term" value="F:molybdenum cofactor guanylyltransferase activity"/>
    <property type="evidence" value="ECO:0007669"/>
    <property type="project" value="UniProtKB-EC"/>
</dbReference>
<dbReference type="Gene3D" id="3.90.550.10">
    <property type="entry name" value="Spore Coat Polysaccharide Biosynthesis Protein SpsA, Chain A"/>
    <property type="match status" value="1"/>
</dbReference>
<name>A0A5C6FLQ5_9PLAN</name>
<dbReference type="NCBIfam" id="TIGR00177">
    <property type="entry name" value="molyb_syn"/>
    <property type="match status" value="1"/>
</dbReference>
<dbReference type="InterPro" id="IPR038987">
    <property type="entry name" value="MoeA-like"/>
</dbReference>
<dbReference type="SMART" id="SM00852">
    <property type="entry name" value="MoCF_biosynth"/>
    <property type="match status" value="1"/>
</dbReference>
<dbReference type="Gene3D" id="3.90.105.10">
    <property type="entry name" value="Molybdopterin biosynthesis moea protein, domain 2"/>
    <property type="match status" value="1"/>
</dbReference>
<reference evidence="8 9" key="1">
    <citation type="submission" date="2019-02" db="EMBL/GenBank/DDBJ databases">
        <title>Deep-cultivation of Planctomycetes and their phenomic and genomic characterization uncovers novel biology.</title>
        <authorList>
            <person name="Wiegand S."/>
            <person name="Jogler M."/>
            <person name="Boedeker C."/>
            <person name="Pinto D."/>
            <person name="Vollmers J."/>
            <person name="Rivas-Marin E."/>
            <person name="Kohn T."/>
            <person name="Peeters S.H."/>
            <person name="Heuer A."/>
            <person name="Rast P."/>
            <person name="Oberbeckmann S."/>
            <person name="Bunk B."/>
            <person name="Jeske O."/>
            <person name="Meyerdierks A."/>
            <person name="Storesund J.E."/>
            <person name="Kallscheuer N."/>
            <person name="Luecker S."/>
            <person name="Lage O.M."/>
            <person name="Pohl T."/>
            <person name="Merkel B.J."/>
            <person name="Hornburger P."/>
            <person name="Mueller R.-W."/>
            <person name="Bruemmer F."/>
            <person name="Labrenz M."/>
            <person name="Spormann A.M."/>
            <person name="Op Den Camp H."/>
            <person name="Overmann J."/>
            <person name="Amann R."/>
            <person name="Jetten M.S.M."/>
            <person name="Mascher T."/>
            <person name="Medema M.H."/>
            <person name="Devos D.P."/>
            <person name="Kaster A.-K."/>
            <person name="Ovreas L."/>
            <person name="Rohde M."/>
            <person name="Galperin M.Y."/>
            <person name="Jogler C."/>
        </authorList>
    </citation>
    <scope>NUCLEOTIDE SEQUENCE [LARGE SCALE GENOMIC DNA]</scope>
    <source>
        <strain evidence="8 9">V7</strain>
    </source>
</reference>
<dbReference type="Gene3D" id="2.40.340.10">
    <property type="entry name" value="MoeA, C-terminal, domain IV"/>
    <property type="match status" value="1"/>
</dbReference>
<dbReference type="SUPFAM" id="SSF63882">
    <property type="entry name" value="MoeA N-terminal region -like"/>
    <property type="match status" value="1"/>
</dbReference>
<keyword evidence="6" id="KW-0460">Magnesium</keyword>
<dbReference type="GO" id="GO:0005829">
    <property type="term" value="C:cytosol"/>
    <property type="evidence" value="ECO:0007669"/>
    <property type="project" value="TreeGrafter"/>
</dbReference>